<feature type="region of interest" description="Disordered" evidence="6">
    <location>
        <begin position="90"/>
        <end position="172"/>
    </location>
</feature>
<feature type="compositionally biased region" description="Polar residues" evidence="6">
    <location>
        <begin position="156"/>
        <end position="170"/>
    </location>
</feature>
<protein>
    <recommendedName>
        <fullName evidence="7">Zn(2)-C6 fungal-type domain-containing protein</fullName>
    </recommendedName>
</protein>
<evidence type="ECO:0000313" key="8">
    <source>
        <dbReference type="EMBL" id="KIY43304.1"/>
    </source>
</evidence>
<dbReference type="GO" id="GO:0000981">
    <property type="term" value="F:DNA-binding transcription factor activity, RNA polymerase II-specific"/>
    <property type="evidence" value="ECO:0007669"/>
    <property type="project" value="InterPro"/>
</dbReference>
<dbReference type="OrthoDB" id="2428527at2759"/>
<evidence type="ECO:0000256" key="2">
    <source>
        <dbReference type="ARBA" id="ARBA00022723"/>
    </source>
</evidence>
<gene>
    <name evidence="8" type="ORF">FISHEDRAFT_78648</name>
</gene>
<evidence type="ECO:0000256" key="6">
    <source>
        <dbReference type="SAM" id="MobiDB-lite"/>
    </source>
</evidence>
<proteinExistence type="predicted"/>
<keyword evidence="5" id="KW-0539">Nucleus</keyword>
<dbReference type="Pfam" id="PF04082">
    <property type="entry name" value="Fungal_trans"/>
    <property type="match status" value="1"/>
</dbReference>
<evidence type="ECO:0000259" key="7">
    <source>
        <dbReference type="PROSITE" id="PS50048"/>
    </source>
</evidence>
<dbReference type="Pfam" id="PF00172">
    <property type="entry name" value="Zn_clus"/>
    <property type="match status" value="1"/>
</dbReference>
<reference evidence="8 9" key="1">
    <citation type="journal article" date="2015" name="Fungal Genet. Biol.">
        <title>Evolution of novel wood decay mechanisms in Agaricales revealed by the genome sequences of Fistulina hepatica and Cylindrobasidium torrendii.</title>
        <authorList>
            <person name="Floudas D."/>
            <person name="Held B.W."/>
            <person name="Riley R."/>
            <person name="Nagy L.G."/>
            <person name="Koehler G."/>
            <person name="Ransdell A.S."/>
            <person name="Younus H."/>
            <person name="Chow J."/>
            <person name="Chiniquy J."/>
            <person name="Lipzen A."/>
            <person name="Tritt A."/>
            <person name="Sun H."/>
            <person name="Haridas S."/>
            <person name="LaButti K."/>
            <person name="Ohm R.A."/>
            <person name="Kues U."/>
            <person name="Blanchette R.A."/>
            <person name="Grigoriev I.V."/>
            <person name="Minto R.E."/>
            <person name="Hibbett D.S."/>
        </authorList>
    </citation>
    <scope>NUCLEOTIDE SEQUENCE [LARGE SCALE GENOMIC DNA]</scope>
    <source>
        <strain evidence="8 9">ATCC 64428</strain>
    </source>
</reference>
<dbReference type="PROSITE" id="PS50048">
    <property type="entry name" value="ZN2_CY6_FUNGAL_2"/>
    <property type="match status" value="1"/>
</dbReference>
<dbReference type="GO" id="GO:0008270">
    <property type="term" value="F:zinc ion binding"/>
    <property type="evidence" value="ECO:0007669"/>
    <property type="project" value="InterPro"/>
</dbReference>
<sequence>MRPPDPMDDSIQFIIEEPQHTVGHKKRPRLVTSCDTCRLKKVKCIQKNQDPEGKCEACRLANVPCKFKDRERYFAERSRAIAGSAGYIRVNSPIPRSSTAAPLPPGDESPRFAQHPYNNVSSSASNRRSSSSPASPYPPPQTTNIYNNAYPPPSPLTSNARQVGNAVSASRHSDVQLFDPEHPRMPHPNLMPHFTEIFFERYSAQYPFMTADEIARKAWEGTLSPCIATCIAASAARYSDIPELTARGLTYVSEIYINNARALLQQDQFRPTMDNLHSLILLAWTEYKNSRVQAFTSYAEAVVRMAQDLGMTSEEVIRSFPDLQERSRLLLTWGNVIQLQSAVSMPPGGRVASVPDLELSSLDSPGTLFLD</sequence>
<keyword evidence="2" id="KW-0479">Metal-binding</keyword>
<dbReference type="CDD" id="cd00067">
    <property type="entry name" value="GAL4"/>
    <property type="match status" value="1"/>
</dbReference>
<comment type="subcellular location">
    <subcellularLocation>
        <location evidence="1">Nucleus</location>
    </subcellularLocation>
</comment>
<evidence type="ECO:0000256" key="3">
    <source>
        <dbReference type="ARBA" id="ARBA00023015"/>
    </source>
</evidence>
<keyword evidence="9" id="KW-1185">Reference proteome</keyword>
<evidence type="ECO:0000256" key="4">
    <source>
        <dbReference type="ARBA" id="ARBA00023163"/>
    </source>
</evidence>
<dbReference type="Gene3D" id="4.10.240.10">
    <property type="entry name" value="Zn(2)-C6 fungal-type DNA-binding domain"/>
    <property type="match status" value="1"/>
</dbReference>
<dbReference type="InterPro" id="IPR036864">
    <property type="entry name" value="Zn2-C6_fun-type_DNA-bd_sf"/>
</dbReference>
<feature type="domain" description="Zn(2)-C6 fungal-type" evidence="7">
    <location>
        <begin position="33"/>
        <end position="67"/>
    </location>
</feature>
<dbReference type="InterPro" id="IPR050815">
    <property type="entry name" value="TF_fung"/>
</dbReference>
<evidence type="ECO:0000256" key="5">
    <source>
        <dbReference type="ARBA" id="ARBA00023242"/>
    </source>
</evidence>
<dbReference type="Proteomes" id="UP000054144">
    <property type="component" value="Unassembled WGS sequence"/>
</dbReference>
<dbReference type="PANTHER" id="PTHR47338:SF5">
    <property type="entry name" value="ZN(II)2CYS6 TRANSCRIPTION FACTOR (EUROFUNG)"/>
    <property type="match status" value="1"/>
</dbReference>
<dbReference type="SMART" id="SM00066">
    <property type="entry name" value="GAL4"/>
    <property type="match status" value="1"/>
</dbReference>
<dbReference type="EMBL" id="KN882110">
    <property type="protein sequence ID" value="KIY43304.1"/>
    <property type="molecule type" value="Genomic_DNA"/>
</dbReference>
<dbReference type="PROSITE" id="PS00463">
    <property type="entry name" value="ZN2_CY6_FUNGAL_1"/>
    <property type="match status" value="1"/>
</dbReference>
<feature type="compositionally biased region" description="Low complexity" evidence="6">
    <location>
        <begin position="121"/>
        <end position="134"/>
    </location>
</feature>
<dbReference type="InterPro" id="IPR007219">
    <property type="entry name" value="XnlR_reg_dom"/>
</dbReference>
<dbReference type="CDD" id="cd12148">
    <property type="entry name" value="fungal_TF_MHR"/>
    <property type="match status" value="1"/>
</dbReference>
<name>A0A0D7A1L4_9AGAR</name>
<accession>A0A0D7A1L4</accession>
<dbReference type="InterPro" id="IPR001138">
    <property type="entry name" value="Zn2Cys6_DnaBD"/>
</dbReference>
<evidence type="ECO:0000313" key="9">
    <source>
        <dbReference type="Proteomes" id="UP000054144"/>
    </source>
</evidence>
<dbReference type="AlphaFoldDB" id="A0A0D7A1L4"/>
<organism evidence="8 9">
    <name type="scientific">Fistulina hepatica ATCC 64428</name>
    <dbReference type="NCBI Taxonomy" id="1128425"/>
    <lineage>
        <taxon>Eukaryota</taxon>
        <taxon>Fungi</taxon>
        <taxon>Dikarya</taxon>
        <taxon>Basidiomycota</taxon>
        <taxon>Agaricomycotina</taxon>
        <taxon>Agaricomycetes</taxon>
        <taxon>Agaricomycetidae</taxon>
        <taxon>Agaricales</taxon>
        <taxon>Fistulinaceae</taxon>
        <taxon>Fistulina</taxon>
    </lineage>
</organism>
<dbReference type="GO" id="GO:0005634">
    <property type="term" value="C:nucleus"/>
    <property type="evidence" value="ECO:0007669"/>
    <property type="project" value="UniProtKB-SubCell"/>
</dbReference>
<dbReference type="SUPFAM" id="SSF57701">
    <property type="entry name" value="Zn2/Cys6 DNA-binding domain"/>
    <property type="match status" value="1"/>
</dbReference>
<dbReference type="PANTHER" id="PTHR47338">
    <property type="entry name" value="ZN(II)2CYS6 TRANSCRIPTION FACTOR (EUROFUNG)-RELATED"/>
    <property type="match status" value="1"/>
</dbReference>
<evidence type="ECO:0000256" key="1">
    <source>
        <dbReference type="ARBA" id="ARBA00004123"/>
    </source>
</evidence>
<dbReference type="GO" id="GO:0006351">
    <property type="term" value="P:DNA-templated transcription"/>
    <property type="evidence" value="ECO:0007669"/>
    <property type="project" value="InterPro"/>
</dbReference>
<keyword evidence="4" id="KW-0804">Transcription</keyword>
<dbReference type="GO" id="GO:0003677">
    <property type="term" value="F:DNA binding"/>
    <property type="evidence" value="ECO:0007669"/>
    <property type="project" value="InterPro"/>
</dbReference>
<keyword evidence="3" id="KW-0805">Transcription regulation</keyword>